<dbReference type="Proteomes" id="UP000499080">
    <property type="component" value="Unassembled WGS sequence"/>
</dbReference>
<sequence>MNDPYVVASNFDQYELARRTLMKPHQNKAFFKPSFKRTNSFRKNGKEGGKSQEGAKSSNWRQHTKSDEDRRSEKFERRKKPACYSCGSLSHLRPSYPELRKPEQINKLSTK</sequence>
<evidence type="ECO:0000313" key="3">
    <source>
        <dbReference type="EMBL" id="GBO19547.1"/>
    </source>
</evidence>
<accession>A0A4Y2V4Z2</accession>
<dbReference type="EMBL" id="BGPR01043027">
    <property type="protein sequence ID" value="GBO19547.1"/>
    <property type="molecule type" value="Genomic_DNA"/>
</dbReference>
<evidence type="ECO:0000256" key="1">
    <source>
        <dbReference type="SAM" id="MobiDB-lite"/>
    </source>
</evidence>
<feature type="compositionally biased region" description="Basic and acidic residues" evidence="1">
    <location>
        <begin position="64"/>
        <end position="76"/>
    </location>
</feature>
<proteinExistence type="predicted"/>
<organism evidence="2 4">
    <name type="scientific">Araneus ventricosus</name>
    <name type="common">Orbweaver spider</name>
    <name type="synonym">Epeira ventricosa</name>
    <dbReference type="NCBI Taxonomy" id="182803"/>
    <lineage>
        <taxon>Eukaryota</taxon>
        <taxon>Metazoa</taxon>
        <taxon>Ecdysozoa</taxon>
        <taxon>Arthropoda</taxon>
        <taxon>Chelicerata</taxon>
        <taxon>Arachnida</taxon>
        <taxon>Araneae</taxon>
        <taxon>Araneomorphae</taxon>
        <taxon>Entelegynae</taxon>
        <taxon>Araneoidea</taxon>
        <taxon>Araneidae</taxon>
        <taxon>Araneus</taxon>
    </lineage>
</organism>
<protein>
    <submittedName>
        <fullName evidence="2">Uncharacterized protein</fullName>
    </submittedName>
</protein>
<gene>
    <name evidence="2" type="ORF">AVEN_90933_1</name>
    <name evidence="3" type="ORF">AVEN_90938_1</name>
</gene>
<dbReference type="EMBL" id="BGPR01043027">
    <property type="protein sequence ID" value="GBO19542.1"/>
    <property type="molecule type" value="Genomic_DNA"/>
</dbReference>
<evidence type="ECO:0000313" key="2">
    <source>
        <dbReference type="EMBL" id="GBO19542.1"/>
    </source>
</evidence>
<name>A0A4Y2V4Z2_ARAVE</name>
<comment type="caution">
    <text evidence="2">The sequence shown here is derived from an EMBL/GenBank/DDBJ whole genome shotgun (WGS) entry which is preliminary data.</text>
</comment>
<evidence type="ECO:0000313" key="4">
    <source>
        <dbReference type="Proteomes" id="UP000499080"/>
    </source>
</evidence>
<reference evidence="2 4" key="1">
    <citation type="journal article" date="2019" name="Sci. Rep.">
        <title>Orb-weaving spider Araneus ventricosus genome elucidates the spidroin gene catalogue.</title>
        <authorList>
            <person name="Kono N."/>
            <person name="Nakamura H."/>
            <person name="Ohtoshi R."/>
            <person name="Moran D.A.P."/>
            <person name="Shinohara A."/>
            <person name="Yoshida Y."/>
            <person name="Fujiwara M."/>
            <person name="Mori M."/>
            <person name="Tomita M."/>
            <person name="Arakawa K."/>
        </authorList>
    </citation>
    <scope>NUCLEOTIDE SEQUENCE [LARGE SCALE GENOMIC DNA]</scope>
</reference>
<dbReference type="AlphaFoldDB" id="A0A4Y2V4Z2"/>
<feature type="region of interest" description="Disordered" evidence="1">
    <location>
        <begin position="25"/>
        <end position="111"/>
    </location>
</feature>
<keyword evidence="4" id="KW-1185">Reference proteome</keyword>